<gene>
    <name evidence="11" type="primary">LOC108622016</name>
</gene>
<evidence type="ECO:0000256" key="6">
    <source>
        <dbReference type="ARBA" id="ARBA00022801"/>
    </source>
</evidence>
<feature type="domain" description="Lipase" evidence="9">
    <location>
        <begin position="24"/>
        <end position="132"/>
    </location>
</feature>
<evidence type="ECO:0000256" key="3">
    <source>
        <dbReference type="ARBA" id="ARBA00010701"/>
    </source>
</evidence>
<comment type="subcellular location">
    <subcellularLocation>
        <location evidence="2">Secreted</location>
    </subcellularLocation>
</comment>
<protein>
    <recommendedName>
        <fullName evidence="4">phospholipase A1</fullName>
        <ecNumber evidence="4">3.1.1.32</ecNumber>
    </recommendedName>
</protein>
<dbReference type="InterPro" id="IPR029058">
    <property type="entry name" value="AB_hydrolase_fold"/>
</dbReference>
<evidence type="ECO:0000256" key="2">
    <source>
        <dbReference type="ARBA" id="ARBA00004613"/>
    </source>
</evidence>
<dbReference type="GeneID" id="108622016"/>
<evidence type="ECO:0000256" key="4">
    <source>
        <dbReference type="ARBA" id="ARBA00013179"/>
    </source>
</evidence>
<dbReference type="PRINTS" id="PR00821">
    <property type="entry name" value="TAGLIPASE"/>
</dbReference>
<dbReference type="Proteomes" id="UP000694925">
    <property type="component" value="Unplaced"/>
</dbReference>
<evidence type="ECO:0000256" key="1">
    <source>
        <dbReference type="ARBA" id="ARBA00000111"/>
    </source>
</evidence>
<dbReference type="PANTHER" id="PTHR11610:SF173">
    <property type="entry name" value="LIPASE DOMAIN-CONTAINING PROTEIN-RELATED"/>
    <property type="match status" value="1"/>
</dbReference>
<proteinExistence type="inferred from homology"/>
<evidence type="ECO:0000256" key="8">
    <source>
        <dbReference type="RuleBase" id="RU004262"/>
    </source>
</evidence>
<sequence length="208" mass="22892">NGSSFTSMDGTLANPGSVASAILANRDSILYVHGYMENTEADNVQIIIRAYLDRGDVNVILLDWGDVTIDINYVYVASQVPAIGKAVAEFLEKLFTFDAIDLNTFHVIGHSLGAHVAGHIGRFLNGTLNRITDFVHDVEELCSHQRSVKIWAEALKNPKSFPGHKCFENIIEYKKDSEEVYFGDATPSNLYGAYCFSTNSHSPFGKGP</sequence>
<dbReference type="InterPro" id="IPR013818">
    <property type="entry name" value="Lipase"/>
</dbReference>
<dbReference type="Gene3D" id="3.40.50.1820">
    <property type="entry name" value="alpha/beta hydrolase"/>
    <property type="match status" value="2"/>
</dbReference>
<evidence type="ECO:0000259" key="9">
    <source>
        <dbReference type="Pfam" id="PF00151"/>
    </source>
</evidence>
<keyword evidence="7" id="KW-1015">Disulfide bond</keyword>
<evidence type="ECO:0000313" key="10">
    <source>
        <dbReference type="Proteomes" id="UP000694925"/>
    </source>
</evidence>
<reference evidence="11" key="1">
    <citation type="submission" date="2025-08" db="UniProtKB">
        <authorList>
            <consortium name="RefSeq"/>
        </authorList>
    </citation>
    <scope>IDENTIFICATION</scope>
    <source>
        <tissue evidence="11">Whole body</tissue>
    </source>
</reference>
<dbReference type="RefSeq" id="XP_026666971.1">
    <property type="nucleotide sequence ID" value="XM_026811170.1"/>
</dbReference>
<comment type="catalytic activity">
    <reaction evidence="1">
        <text>a 1,2-diacyl-sn-glycero-3-phosphocholine + H2O = a 2-acyl-sn-glycero-3-phosphocholine + a fatty acid + H(+)</text>
        <dbReference type="Rhea" id="RHEA:18689"/>
        <dbReference type="ChEBI" id="CHEBI:15377"/>
        <dbReference type="ChEBI" id="CHEBI:15378"/>
        <dbReference type="ChEBI" id="CHEBI:28868"/>
        <dbReference type="ChEBI" id="CHEBI:57643"/>
        <dbReference type="ChEBI" id="CHEBI:57875"/>
        <dbReference type="EC" id="3.1.1.32"/>
    </reaction>
</comment>
<comment type="similarity">
    <text evidence="3 8">Belongs to the AB hydrolase superfamily. Lipase family.</text>
</comment>
<evidence type="ECO:0000313" key="11">
    <source>
        <dbReference type="RefSeq" id="XP_026666971.1"/>
    </source>
</evidence>
<dbReference type="GO" id="GO:0017171">
    <property type="term" value="F:serine hydrolase activity"/>
    <property type="evidence" value="ECO:0007669"/>
    <property type="project" value="TreeGrafter"/>
</dbReference>
<evidence type="ECO:0000256" key="7">
    <source>
        <dbReference type="ARBA" id="ARBA00023157"/>
    </source>
</evidence>
<evidence type="ECO:0000256" key="5">
    <source>
        <dbReference type="ARBA" id="ARBA00022525"/>
    </source>
</evidence>
<dbReference type="SUPFAM" id="SSF53474">
    <property type="entry name" value="alpha/beta-Hydrolases"/>
    <property type="match status" value="1"/>
</dbReference>
<keyword evidence="5" id="KW-0964">Secreted</keyword>
<dbReference type="PANTHER" id="PTHR11610">
    <property type="entry name" value="LIPASE"/>
    <property type="match status" value="1"/>
</dbReference>
<dbReference type="GO" id="GO:0008970">
    <property type="term" value="F:phospholipase A1 activity"/>
    <property type="evidence" value="ECO:0007669"/>
    <property type="project" value="UniProtKB-EC"/>
</dbReference>
<dbReference type="EC" id="3.1.1.32" evidence="4"/>
<keyword evidence="6" id="KW-0378">Hydrolase</keyword>
<dbReference type="KEGG" id="ccal:108622016"/>
<accession>A0AAJ7W8D4</accession>
<feature type="non-terminal residue" evidence="11">
    <location>
        <position position="1"/>
    </location>
</feature>
<dbReference type="GO" id="GO:0005615">
    <property type="term" value="C:extracellular space"/>
    <property type="evidence" value="ECO:0007669"/>
    <property type="project" value="TreeGrafter"/>
</dbReference>
<organism evidence="10 11">
    <name type="scientific">Ceratina calcarata</name>
    <dbReference type="NCBI Taxonomy" id="156304"/>
    <lineage>
        <taxon>Eukaryota</taxon>
        <taxon>Metazoa</taxon>
        <taxon>Ecdysozoa</taxon>
        <taxon>Arthropoda</taxon>
        <taxon>Hexapoda</taxon>
        <taxon>Insecta</taxon>
        <taxon>Pterygota</taxon>
        <taxon>Neoptera</taxon>
        <taxon>Endopterygota</taxon>
        <taxon>Hymenoptera</taxon>
        <taxon>Apocrita</taxon>
        <taxon>Aculeata</taxon>
        <taxon>Apoidea</taxon>
        <taxon>Anthophila</taxon>
        <taxon>Apidae</taxon>
        <taxon>Ceratina</taxon>
        <taxon>Zadontomerus</taxon>
    </lineage>
</organism>
<dbReference type="Pfam" id="PF00151">
    <property type="entry name" value="Lipase"/>
    <property type="match status" value="1"/>
</dbReference>
<dbReference type="AlphaFoldDB" id="A0AAJ7W8D4"/>
<dbReference type="InterPro" id="IPR000734">
    <property type="entry name" value="TAG_lipase"/>
</dbReference>
<name>A0AAJ7W8D4_9HYME</name>
<dbReference type="GO" id="GO:0016042">
    <property type="term" value="P:lipid catabolic process"/>
    <property type="evidence" value="ECO:0007669"/>
    <property type="project" value="TreeGrafter"/>
</dbReference>
<keyword evidence="10" id="KW-1185">Reference proteome</keyword>